<evidence type="ECO:0000256" key="1">
    <source>
        <dbReference type="ARBA" id="ARBA00004141"/>
    </source>
</evidence>
<feature type="transmembrane region" description="Helical" evidence="5">
    <location>
        <begin position="42"/>
        <end position="62"/>
    </location>
</feature>
<name>A0A0D2BJM7_9EURO</name>
<organism evidence="6 7">
    <name type="scientific">Exophiala spinifera</name>
    <dbReference type="NCBI Taxonomy" id="91928"/>
    <lineage>
        <taxon>Eukaryota</taxon>
        <taxon>Fungi</taxon>
        <taxon>Dikarya</taxon>
        <taxon>Ascomycota</taxon>
        <taxon>Pezizomycotina</taxon>
        <taxon>Eurotiomycetes</taxon>
        <taxon>Chaetothyriomycetidae</taxon>
        <taxon>Chaetothyriales</taxon>
        <taxon>Herpotrichiellaceae</taxon>
        <taxon>Exophiala</taxon>
    </lineage>
</organism>
<feature type="transmembrane region" description="Helical" evidence="5">
    <location>
        <begin position="176"/>
        <end position="198"/>
    </location>
</feature>
<evidence type="ECO:0000256" key="4">
    <source>
        <dbReference type="ARBA" id="ARBA00023136"/>
    </source>
</evidence>
<dbReference type="HOGENOM" id="CLU_033465_6_1_1"/>
<keyword evidence="4 5" id="KW-0472">Membrane</keyword>
<dbReference type="PANTHER" id="PTHR31465">
    <property type="entry name" value="PROTEIN RTA1-RELATED"/>
    <property type="match status" value="1"/>
</dbReference>
<dbReference type="AlphaFoldDB" id="A0A0D2BJM7"/>
<dbReference type="GeneID" id="27330172"/>
<dbReference type="RefSeq" id="XP_016239016.1">
    <property type="nucleotide sequence ID" value="XM_016377446.1"/>
</dbReference>
<keyword evidence="3 5" id="KW-1133">Transmembrane helix</keyword>
<feature type="transmembrane region" description="Helical" evidence="5">
    <location>
        <begin position="142"/>
        <end position="164"/>
    </location>
</feature>
<feature type="transmembrane region" description="Helical" evidence="5">
    <location>
        <begin position="260"/>
        <end position="280"/>
    </location>
</feature>
<dbReference type="GO" id="GO:0000324">
    <property type="term" value="C:fungal-type vacuole"/>
    <property type="evidence" value="ECO:0007669"/>
    <property type="project" value="TreeGrafter"/>
</dbReference>
<gene>
    <name evidence="6" type="ORF">PV08_03089</name>
</gene>
<feature type="transmembrane region" description="Helical" evidence="5">
    <location>
        <begin position="219"/>
        <end position="240"/>
    </location>
</feature>
<dbReference type="EMBL" id="KN847493">
    <property type="protein sequence ID" value="KIW18800.1"/>
    <property type="molecule type" value="Genomic_DNA"/>
</dbReference>
<evidence type="ECO:0000256" key="2">
    <source>
        <dbReference type="ARBA" id="ARBA00022692"/>
    </source>
</evidence>
<feature type="transmembrane region" description="Helical" evidence="5">
    <location>
        <begin position="102"/>
        <end position="122"/>
    </location>
</feature>
<dbReference type="Pfam" id="PF04479">
    <property type="entry name" value="RTA1"/>
    <property type="match status" value="1"/>
</dbReference>
<comment type="subcellular location">
    <subcellularLocation>
        <location evidence="1">Membrane</location>
        <topology evidence="1">Multi-pass membrane protein</topology>
    </subcellularLocation>
</comment>
<evidence type="ECO:0000313" key="6">
    <source>
        <dbReference type="EMBL" id="KIW18800.1"/>
    </source>
</evidence>
<accession>A0A0D2BJM7</accession>
<evidence type="ECO:0000313" key="7">
    <source>
        <dbReference type="Proteomes" id="UP000053328"/>
    </source>
</evidence>
<dbReference type="OrthoDB" id="4521223at2759"/>
<evidence type="ECO:0008006" key="8">
    <source>
        <dbReference type="Google" id="ProtNLM"/>
    </source>
</evidence>
<evidence type="ECO:0000256" key="3">
    <source>
        <dbReference type="ARBA" id="ARBA00022989"/>
    </source>
</evidence>
<dbReference type="PANTHER" id="PTHR31465:SF9">
    <property type="entry name" value="SPHINGOID LONG-CHAIN BASE TRANSPORTER RSB1"/>
    <property type="match status" value="1"/>
</dbReference>
<feature type="transmembrane region" description="Helical" evidence="5">
    <location>
        <begin position="69"/>
        <end position="90"/>
    </location>
</feature>
<dbReference type="VEuPathDB" id="FungiDB:PV08_03089"/>
<keyword evidence="2 5" id="KW-0812">Transmembrane</keyword>
<protein>
    <recommendedName>
        <fullName evidence="8">Parasitic phase-specific protein PSP-1</fullName>
    </recommendedName>
</protein>
<keyword evidence="7" id="KW-1185">Reference proteome</keyword>
<proteinExistence type="predicted"/>
<sequence>MSSNEPVFVFNGTTYLGGGSNANCTISVCPVELSIYGYRPSLPLSISLIALYGVCGFVQIALGWRYKTWGYMSAMLLGCIDEILGYVGRILMYKNPWNHGGFIMQIVLITIGPVFFSAAIYVMLSQIVTYISPKHSRFDPRLFYYIFIPCDIVSLILQAIGGAMSSTSDGSSSAGVNIALAGLAFQVATLVAFVAMTVDYFVRSREVWRSAHLPLKFKVFVSFLALATLLILIRCCYRVYELNEGYTRHSGALRDQTLFIALEAAMVIAAAYALVIGHPGQVFYSGPRRLAGTGDDTTKE</sequence>
<dbReference type="InterPro" id="IPR007568">
    <property type="entry name" value="RTA1"/>
</dbReference>
<dbReference type="STRING" id="91928.A0A0D2BJM7"/>
<dbReference type="GO" id="GO:0005886">
    <property type="term" value="C:plasma membrane"/>
    <property type="evidence" value="ECO:0007669"/>
    <property type="project" value="TreeGrafter"/>
</dbReference>
<reference evidence="6 7" key="1">
    <citation type="submission" date="2015-01" db="EMBL/GenBank/DDBJ databases">
        <title>The Genome Sequence of Exophiala spinifera CBS89968.</title>
        <authorList>
            <consortium name="The Broad Institute Genomics Platform"/>
            <person name="Cuomo C."/>
            <person name="de Hoog S."/>
            <person name="Gorbushina A."/>
            <person name="Stielow B."/>
            <person name="Teixiera M."/>
            <person name="Abouelleil A."/>
            <person name="Chapman S.B."/>
            <person name="Priest M."/>
            <person name="Young S.K."/>
            <person name="Wortman J."/>
            <person name="Nusbaum C."/>
            <person name="Birren B."/>
        </authorList>
    </citation>
    <scope>NUCLEOTIDE SEQUENCE [LARGE SCALE GENOMIC DNA]</scope>
    <source>
        <strain evidence="6 7">CBS 89968</strain>
    </source>
</reference>
<evidence type="ECO:0000256" key="5">
    <source>
        <dbReference type="SAM" id="Phobius"/>
    </source>
</evidence>
<dbReference type="Proteomes" id="UP000053328">
    <property type="component" value="Unassembled WGS sequence"/>
</dbReference>